<evidence type="ECO:0000313" key="1">
    <source>
        <dbReference type="EMBL" id="WNR43049.1"/>
    </source>
</evidence>
<evidence type="ECO:0000313" key="2">
    <source>
        <dbReference type="Proteomes" id="UP001304650"/>
    </source>
</evidence>
<dbReference type="KEGG" id="proo:MJB10_18280"/>
<dbReference type="RefSeq" id="WP_314796990.1">
    <property type="nucleotide sequence ID" value="NZ_CP130319.1"/>
</dbReference>
<sequence length="106" mass="11947">MWTWIVIYTIGTGALNTWIYRYWNEKGQGVENGCLSAGCLLPGSLLLHSWRDLNFRSPIKRCSHPGTHEGAGQSTATPLLAVLPPERRRRPAHWTRAVLFSKTSTQ</sequence>
<name>A0AA96LLA0_9BACL</name>
<protein>
    <submittedName>
        <fullName evidence="1">Uncharacterized protein</fullName>
    </submittedName>
</protein>
<organism evidence="1 2">
    <name type="scientific">Paenibacillus roseopurpureus</name>
    <dbReference type="NCBI Taxonomy" id="2918901"/>
    <lineage>
        <taxon>Bacteria</taxon>
        <taxon>Bacillati</taxon>
        <taxon>Bacillota</taxon>
        <taxon>Bacilli</taxon>
        <taxon>Bacillales</taxon>
        <taxon>Paenibacillaceae</taxon>
        <taxon>Paenibacillus</taxon>
    </lineage>
</organism>
<proteinExistence type="predicted"/>
<keyword evidence="2" id="KW-1185">Reference proteome</keyword>
<dbReference type="AlphaFoldDB" id="A0AA96LLA0"/>
<reference evidence="1" key="1">
    <citation type="submission" date="2022-02" db="EMBL/GenBank/DDBJ databases">
        <title>Paenibacillus sp. MBLB1832 Whole Genome Shotgun Sequencing.</title>
        <authorList>
            <person name="Hwang C.Y."/>
            <person name="Cho E.-S."/>
            <person name="Seo M.-J."/>
        </authorList>
    </citation>
    <scope>NUCLEOTIDE SEQUENCE</scope>
    <source>
        <strain evidence="1">MBLB1832</strain>
    </source>
</reference>
<dbReference type="Proteomes" id="UP001304650">
    <property type="component" value="Chromosome"/>
</dbReference>
<dbReference type="EMBL" id="CP130319">
    <property type="protein sequence ID" value="WNR43049.1"/>
    <property type="molecule type" value="Genomic_DNA"/>
</dbReference>
<accession>A0AA96LLA0</accession>
<gene>
    <name evidence="1" type="ORF">MJB10_18280</name>
</gene>